<sequence length="155" mass="16609">MKEPLLTNERAWEKEALVVEWRRSWALLGVLVVRERAVLGSHIGVDENSLDELSGREAGARSGEANRSVVESLDEPPTRRTARLLWAVFGKDGRGQATIGMQIGTTQAVDARERATMGKLVSSLAAAECVEAQVCACVGKALGTPIGTNLGRLGK</sequence>
<protein>
    <submittedName>
        <fullName evidence="2">Uncharacterized protein</fullName>
    </submittedName>
</protein>
<reference evidence="2 3" key="1">
    <citation type="submission" date="2024-02" db="EMBL/GenBank/DDBJ databases">
        <authorList>
            <person name="Vignale AGUSTIN F."/>
            <person name="Sosa J E."/>
            <person name="Modenutti C."/>
        </authorList>
    </citation>
    <scope>NUCLEOTIDE SEQUENCE [LARGE SCALE GENOMIC DNA]</scope>
</reference>
<dbReference type="EMBL" id="CAUOFW020006057">
    <property type="protein sequence ID" value="CAK9172762.1"/>
    <property type="molecule type" value="Genomic_DNA"/>
</dbReference>
<dbReference type="AlphaFoldDB" id="A0ABC8TTF6"/>
<comment type="caution">
    <text evidence="2">The sequence shown here is derived from an EMBL/GenBank/DDBJ whole genome shotgun (WGS) entry which is preliminary data.</text>
</comment>
<accession>A0ABC8TTF6</accession>
<dbReference type="Proteomes" id="UP001642360">
    <property type="component" value="Unassembled WGS sequence"/>
</dbReference>
<proteinExistence type="predicted"/>
<organism evidence="2 3">
    <name type="scientific">Ilex paraguariensis</name>
    <name type="common">yerba mate</name>
    <dbReference type="NCBI Taxonomy" id="185542"/>
    <lineage>
        <taxon>Eukaryota</taxon>
        <taxon>Viridiplantae</taxon>
        <taxon>Streptophyta</taxon>
        <taxon>Embryophyta</taxon>
        <taxon>Tracheophyta</taxon>
        <taxon>Spermatophyta</taxon>
        <taxon>Magnoliopsida</taxon>
        <taxon>eudicotyledons</taxon>
        <taxon>Gunneridae</taxon>
        <taxon>Pentapetalae</taxon>
        <taxon>asterids</taxon>
        <taxon>campanulids</taxon>
        <taxon>Aquifoliales</taxon>
        <taxon>Aquifoliaceae</taxon>
        <taxon>Ilex</taxon>
    </lineage>
</organism>
<feature type="region of interest" description="Disordered" evidence="1">
    <location>
        <begin position="54"/>
        <end position="75"/>
    </location>
</feature>
<name>A0ABC8TTF6_9AQUA</name>
<evidence type="ECO:0000256" key="1">
    <source>
        <dbReference type="SAM" id="MobiDB-lite"/>
    </source>
</evidence>
<evidence type="ECO:0000313" key="2">
    <source>
        <dbReference type="EMBL" id="CAK9172762.1"/>
    </source>
</evidence>
<keyword evidence="3" id="KW-1185">Reference proteome</keyword>
<gene>
    <name evidence="2" type="ORF">ILEXP_LOCUS42441</name>
</gene>
<evidence type="ECO:0000313" key="3">
    <source>
        <dbReference type="Proteomes" id="UP001642360"/>
    </source>
</evidence>